<evidence type="ECO:0000313" key="3">
    <source>
        <dbReference type="Proteomes" id="UP001459277"/>
    </source>
</evidence>
<keyword evidence="3" id="KW-1185">Reference proteome</keyword>
<dbReference type="AlphaFoldDB" id="A0AAW2BKB8"/>
<dbReference type="GO" id="GO:0004523">
    <property type="term" value="F:RNA-DNA hybrid ribonuclease activity"/>
    <property type="evidence" value="ECO:0007669"/>
    <property type="project" value="InterPro"/>
</dbReference>
<sequence>MPLEIWILRFIHGCYPIGEGAHMYNLQTSSGLGERTRGQRPRTGIGFPSLRRRIQPSKGIFRSGSRFPEGFSTRVFCSSTTEGADKLASEASAGSSNQVDLFGESLVGNLLDVLKLSGSEAKAMEETIAFAWDIGIWDSIFEGDSQVVVNVLIRNSVPPVQIANNISGSLSQIH</sequence>
<name>A0AAW2BKB8_9ROSI</name>
<evidence type="ECO:0000313" key="2">
    <source>
        <dbReference type="EMBL" id="KAK9986391.1"/>
    </source>
</evidence>
<organism evidence="2 3">
    <name type="scientific">Lithocarpus litseifolius</name>
    <dbReference type="NCBI Taxonomy" id="425828"/>
    <lineage>
        <taxon>Eukaryota</taxon>
        <taxon>Viridiplantae</taxon>
        <taxon>Streptophyta</taxon>
        <taxon>Embryophyta</taxon>
        <taxon>Tracheophyta</taxon>
        <taxon>Spermatophyta</taxon>
        <taxon>Magnoliopsida</taxon>
        <taxon>eudicotyledons</taxon>
        <taxon>Gunneridae</taxon>
        <taxon>Pentapetalae</taxon>
        <taxon>rosids</taxon>
        <taxon>fabids</taxon>
        <taxon>Fagales</taxon>
        <taxon>Fagaceae</taxon>
        <taxon>Lithocarpus</taxon>
    </lineage>
</organism>
<comment type="caution">
    <text evidence="2">The sequence shown here is derived from an EMBL/GenBank/DDBJ whole genome shotgun (WGS) entry which is preliminary data.</text>
</comment>
<dbReference type="Pfam" id="PF13456">
    <property type="entry name" value="RVT_3"/>
    <property type="match status" value="1"/>
</dbReference>
<protein>
    <recommendedName>
        <fullName evidence="1">RNase H type-1 domain-containing protein</fullName>
    </recommendedName>
</protein>
<accession>A0AAW2BKB8</accession>
<proteinExistence type="predicted"/>
<reference evidence="2 3" key="1">
    <citation type="submission" date="2024-01" db="EMBL/GenBank/DDBJ databases">
        <title>A telomere-to-telomere, gap-free genome of sweet tea (Lithocarpus litseifolius).</title>
        <authorList>
            <person name="Zhou J."/>
        </authorList>
    </citation>
    <scope>NUCLEOTIDE SEQUENCE [LARGE SCALE GENOMIC DNA]</scope>
    <source>
        <strain evidence="2">Zhou-2022a</strain>
        <tissue evidence="2">Leaf</tissue>
    </source>
</reference>
<dbReference type="GO" id="GO:0003676">
    <property type="term" value="F:nucleic acid binding"/>
    <property type="evidence" value="ECO:0007669"/>
    <property type="project" value="InterPro"/>
</dbReference>
<gene>
    <name evidence="2" type="ORF">SO802_031342</name>
</gene>
<dbReference type="Proteomes" id="UP001459277">
    <property type="component" value="Unassembled WGS sequence"/>
</dbReference>
<feature type="domain" description="RNase H type-1" evidence="1">
    <location>
        <begin position="117"/>
        <end position="156"/>
    </location>
</feature>
<evidence type="ECO:0000259" key="1">
    <source>
        <dbReference type="Pfam" id="PF13456"/>
    </source>
</evidence>
<dbReference type="InterPro" id="IPR002156">
    <property type="entry name" value="RNaseH_domain"/>
</dbReference>
<dbReference type="EMBL" id="JAZDWU010000011">
    <property type="protein sequence ID" value="KAK9986391.1"/>
    <property type="molecule type" value="Genomic_DNA"/>
</dbReference>